<dbReference type="RefSeq" id="WP_379027710.1">
    <property type="nucleotide sequence ID" value="NZ_JBHRXE010000006.1"/>
</dbReference>
<comment type="caution">
    <text evidence="2">The sequence shown here is derived from an EMBL/GenBank/DDBJ whole genome shotgun (WGS) entry which is preliminary data.</text>
</comment>
<accession>A0ABV7RUX6</accession>
<protein>
    <recommendedName>
        <fullName evidence="4">Alpha/beta hydrolase</fullName>
    </recommendedName>
</protein>
<keyword evidence="3" id="KW-1185">Reference proteome</keyword>
<evidence type="ECO:0000313" key="3">
    <source>
        <dbReference type="Proteomes" id="UP001595596"/>
    </source>
</evidence>
<proteinExistence type="predicted"/>
<dbReference type="EMBL" id="JBHRXE010000006">
    <property type="protein sequence ID" value="MFC3568232.1"/>
    <property type="molecule type" value="Genomic_DNA"/>
</dbReference>
<sequence>MPKASDRVGAVGCGAAGTGARPKGATPEGKGRADMVQSLCSAFVLEGPKGFVNRAVACAKGLGPAFNGAAQEPRAALSAREVPTPAESAVARRAGSRAFRPPNPIEPSCHPRALLYCLPAHNRRESMACKTVLADHADYRITLHVASAQPSQRIVITFGGQPSGLADEGFGTPFCLEHGWDTIYVAQRHGTQFQGLSIQDFQTVVRPVCAGRDVVTYGSSLGAYAALYYGGAVDARMIAAAPMLPAWRPLKLRAYEDLPVTHGDIKDGPLSRHDPVVIYDPHIRNDTHLIRDLVAPAYPDLRPVEVPYAGHTVLVTLSQARLLKPLVLGIIEHDAIIPFDPPGEGTAIYHGELGRSLIRTDRKAARAELEKSLAIAPSKRFFGMLVNLLIRSGDHEAAQQLICKAENSGDKRLGLVPSVRQTAINAGLRVG</sequence>
<gene>
    <name evidence="2" type="ORF">ACFOMP_02050</name>
</gene>
<organism evidence="2 3">
    <name type="scientific">Paracoccus simplex</name>
    <dbReference type="NCBI Taxonomy" id="2086346"/>
    <lineage>
        <taxon>Bacteria</taxon>
        <taxon>Pseudomonadati</taxon>
        <taxon>Pseudomonadota</taxon>
        <taxon>Alphaproteobacteria</taxon>
        <taxon>Rhodobacterales</taxon>
        <taxon>Paracoccaceae</taxon>
        <taxon>Paracoccus</taxon>
    </lineage>
</organism>
<dbReference type="InterPro" id="IPR029058">
    <property type="entry name" value="AB_hydrolase_fold"/>
</dbReference>
<feature type="region of interest" description="Disordered" evidence="1">
    <location>
        <begin position="1"/>
        <end position="31"/>
    </location>
</feature>
<reference evidence="3" key="1">
    <citation type="journal article" date="2019" name="Int. J. Syst. Evol. Microbiol.">
        <title>The Global Catalogue of Microorganisms (GCM) 10K type strain sequencing project: providing services to taxonomists for standard genome sequencing and annotation.</title>
        <authorList>
            <consortium name="The Broad Institute Genomics Platform"/>
            <consortium name="The Broad Institute Genome Sequencing Center for Infectious Disease"/>
            <person name="Wu L."/>
            <person name="Ma J."/>
        </authorList>
    </citation>
    <scope>NUCLEOTIDE SEQUENCE [LARGE SCALE GENOMIC DNA]</scope>
    <source>
        <strain evidence="3">VKM B-3226</strain>
    </source>
</reference>
<evidence type="ECO:0000256" key="1">
    <source>
        <dbReference type="SAM" id="MobiDB-lite"/>
    </source>
</evidence>
<evidence type="ECO:0000313" key="2">
    <source>
        <dbReference type="EMBL" id="MFC3568232.1"/>
    </source>
</evidence>
<name>A0ABV7RUX6_9RHOB</name>
<dbReference type="SUPFAM" id="SSF53474">
    <property type="entry name" value="alpha/beta-Hydrolases"/>
    <property type="match status" value="1"/>
</dbReference>
<evidence type="ECO:0008006" key="4">
    <source>
        <dbReference type="Google" id="ProtNLM"/>
    </source>
</evidence>
<dbReference type="Proteomes" id="UP001595596">
    <property type="component" value="Unassembled WGS sequence"/>
</dbReference>